<comment type="function">
    <text evidence="5 11">Specifically methylates the uridine in position 2552 of 23S rRNA at the 2'-O position of the ribose in the fully assembled 50S ribosomal subunit.</text>
</comment>
<keyword evidence="3 11" id="KW-0808">Transferase</keyword>
<dbReference type="GO" id="GO:0008650">
    <property type="term" value="F:rRNA (uridine-2'-O-)-methyltransferase activity"/>
    <property type="evidence" value="ECO:0007669"/>
    <property type="project" value="UniProtKB-UniRule"/>
</dbReference>
<name>A0AAW9DUB6_ACIAO</name>
<feature type="binding site" evidence="11">
    <location>
        <position position="112"/>
    </location>
    <ligand>
        <name>S-adenosyl-L-methionine</name>
        <dbReference type="ChEBI" id="CHEBI:59789"/>
    </ligand>
</feature>
<feature type="binding site" evidence="11">
    <location>
        <position position="78"/>
    </location>
    <ligand>
        <name>S-adenosyl-L-methionine</name>
        <dbReference type="ChEBI" id="CHEBI:59789"/>
    </ligand>
</feature>
<evidence type="ECO:0000256" key="9">
    <source>
        <dbReference type="ARBA" id="ARBA00042745"/>
    </source>
</evidence>
<comment type="subcellular location">
    <subcellularLocation>
        <location evidence="11">Cytoplasm</location>
    </subcellularLocation>
</comment>
<keyword evidence="1 11" id="KW-0698">rRNA processing</keyword>
<evidence type="ECO:0000256" key="11">
    <source>
        <dbReference type="HAMAP-Rule" id="MF_01547"/>
    </source>
</evidence>
<dbReference type="InterPro" id="IPR029063">
    <property type="entry name" value="SAM-dependent_MTases_sf"/>
</dbReference>
<gene>
    <name evidence="11" type="primary">rlmE</name>
    <name evidence="11" type="synonym">ftsJ</name>
    <name evidence="11" type="synonym">rrmJ</name>
    <name evidence="15" type="ORF">SIL87_12740</name>
</gene>
<feature type="binding site" evidence="11">
    <location>
        <position position="136"/>
    </location>
    <ligand>
        <name>S-adenosyl-L-methionine</name>
        <dbReference type="ChEBI" id="CHEBI:59789"/>
    </ligand>
</feature>
<dbReference type="PANTHER" id="PTHR10920:SF18">
    <property type="entry name" value="RRNA METHYLTRANSFERASE 2, MITOCHONDRIAL"/>
    <property type="match status" value="1"/>
</dbReference>
<proteinExistence type="inferred from homology"/>
<comment type="similarity">
    <text evidence="11">Belongs to the class I-like SAM-binding methyltransferase superfamily. RNA methyltransferase RlmE family.</text>
</comment>
<evidence type="ECO:0000256" key="8">
    <source>
        <dbReference type="ARBA" id="ARBA00041995"/>
    </source>
</evidence>
<evidence type="ECO:0000256" key="1">
    <source>
        <dbReference type="ARBA" id="ARBA00022552"/>
    </source>
</evidence>
<dbReference type="Proteomes" id="UP001279553">
    <property type="component" value="Unassembled WGS sequence"/>
</dbReference>
<dbReference type="EMBL" id="JAWXYB010000018">
    <property type="protein sequence ID" value="MDX5931632.1"/>
    <property type="molecule type" value="Genomic_DNA"/>
</dbReference>
<sequence length="224" mass="24226">MTDDISPGRRTTVRLKSARKHKPSSQKWLTRQLNDPYVEAARAKGYRSRAAFKLVELDDKFSLIGKSSRVVDLGAAPGGWTQIALARGAARVVGIDLLAIDPIPGATLLQGDFQAEAMETALREALGGRADLVLSDMAPNTTGHMATDHLRIMGLAELALDFAFKTLEPGGGFVTKLFQGGAQGGMLALLKRRFELVRHAKPAASRKDSRELYLVATGYRPDPS</sequence>
<dbReference type="SUPFAM" id="SSF53335">
    <property type="entry name" value="S-adenosyl-L-methionine-dependent methyltransferases"/>
    <property type="match status" value="1"/>
</dbReference>
<evidence type="ECO:0000313" key="16">
    <source>
        <dbReference type="Proteomes" id="UP001279553"/>
    </source>
</evidence>
<organism evidence="15 16">
    <name type="scientific">Acidiphilium acidophilum</name>
    <name type="common">Thiobacillus acidophilus</name>
    <dbReference type="NCBI Taxonomy" id="76588"/>
    <lineage>
        <taxon>Bacteria</taxon>
        <taxon>Pseudomonadati</taxon>
        <taxon>Pseudomonadota</taxon>
        <taxon>Alphaproteobacteria</taxon>
        <taxon>Acetobacterales</taxon>
        <taxon>Acidocellaceae</taxon>
        <taxon>Acidiphilium</taxon>
    </lineage>
</organism>
<evidence type="ECO:0000256" key="6">
    <source>
        <dbReference type="ARBA" id="ARBA00038861"/>
    </source>
</evidence>
<dbReference type="AlphaFoldDB" id="A0AAW9DUB6"/>
<dbReference type="InterPro" id="IPR002877">
    <property type="entry name" value="RNA_MeTrfase_FtsJ_dom"/>
</dbReference>
<evidence type="ECO:0000256" key="3">
    <source>
        <dbReference type="ARBA" id="ARBA00022679"/>
    </source>
</evidence>
<evidence type="ECO:0000256" key="13">
    <source>
        <dbReference type="SAM" id="MobiDB-lite"/>
    </source>
</evidence>
<evidence type="ECO:0000313" key="15">
    <source>
        <dbReference type="EMBL" id="MDX5931632.1"/>
    </source>
</evidence>
<dbReference type="Pfam" id="PF01728">
    <property type="entry name" value="FtsJ"/>
    <property type="match status" value="1"/>
</dbReference>
<evidence type="ECO:0000256" key="7">
    <source>
        <dbReference type="ARBA" id="ARBA00041129"/>
    </source>
</evidence>
<protein>
    <recommendedName>
        <fullName evidence="7 11">Ribosomal RNA large subunit methyltransferase E</fullName>
        <ecNumber evidence="6 11">2.1.1.166</ecNumber>
    </recommendedName>
    <alternativeName>
        <fullName evidence="9 11">23S rRNA Um2552 methyltransferase</fullName>
    </alternativeName>
    <alternativeName>
        <fullName evidence="8 11">rRNA (uridine-2'-O-)-methyltransferase</fullName>
    </alternativeName>
</protein>
<dbReference type="PANTHER" id="PTHR10920">
    <property type="entry name" value="RIBOSOMAL RNA METHYLTRANSFERASE"/>
    <property type="match status" value="1"/>
</dbReference>
<evidence type="ECO:0000256" key="2">
    <source>
        <dbReference type="ARBA" id="ARBA00022603"/>
    </source>
</evidence>
<dbReference type="InterPro" id="IPR050082">
    <property type="entry name" value="RNA_methyltr_RlmE"/>
</dbReference>
<feature type="compositionally biased region" description="Basic residues" evidence="13">
    <location>
        <begin position="11"/>
        <end position="24"/>
    </location>
</feature>
<evidence type="ECO:0000256" key="4">
    <source>
        <dbReference type="ARBA" id="ARBA00022691"/>
    </source>
</evidence>
<dbReference type="Gene3D" id="3.40.50.150">
    <property type="entry name" value="Vaccinia Virus protein VP39"/>
    <property type="match status" value="1"/>
</dbReference>
<dbReference type="RefSeq" id="WP_319614533.1">
    <property type="nucleotide sequence ID" value="NZ_JAWXYB010000018.1"/>
</dbReference>
<dbReference type="EC" id="2.1.1.166" evidence="6 11"/>
<evidence type="ECO:0000256" key="5">
    <source>
        <dbReference type="ARBA" id="ARBA00037569"/>
    </source>
</evidence>
<dbReference type="GO" id="GO:0005737">
    <property type="term" value="C:cytoplasm"/>
    <property type="evidence" value="ECO:0007669"/>
    <property type="project" value="UniProtKB-SubCell"/>
</dbReference>
<feature type="region of interest" description="Disordered" evidence="13">
    <location>
        <begin position="1"/>
        <end position="25"/>
    </location>
</feature>
<reference evidence="15 16" key="1">
    <citation type="submission" date="2023-11" db="EMBL/GenBank/DDBJ databases">
        <title>MicrobeMod: A computational toolkit for identifying prokaryotic methylation and restriction-modification with nanopore sequencing.</title>
        <authorList>
            <person name="Crits-Christoph A."/>
            <person name="Kang S.C."/>
            <person name="Lee H."/>
            <person name="Ostrov N."/>
        </authorList>
    </citation>
    <scope>NUCLEOTIDE SEQUENCE [LARGE SCALE GENOMIC DNA]</scope>
    <source>
        <strain evidence="15 16">DSMZ 700</strain>
    </source>
</reference>
<keyword evidence="2 11" id="KW-0489">Methyltransferase</keyword>
<evidence type="ECO:0000256" key="12">
    <source>
        <dbReference type="PIRSR" id="PIRSR005461-1"/>
    </source>
</evidence>
<comment type="caution">
    <text evidence="15">The sequence shown here is derived from an EMBL/GenBank/DDBJ whole genome shotgun (WGS) entry which is preliminary data.</text>
</comment>
<accession>A0AAW9DUB6</accession>
<feature type="binding site" evidence="11">
    <location>
        <position position="96"/>
    </location>
    <ligand>
        <name>S-adenosyl-L-methionine</name>
        <dbReference type="ChEBI" id="CHEBI:59789"/>
    </ligand>
</feature>
<feature type="binding site" evidence="11">
    <location>
        <position position="80"/>
    </location>
    <ligand>
        <name>S-adenosyl-L-methionine</name>
        <dbReference type="ChEBI" id="CHEBI:59789"/>
    </ligand>
</feature>
<comment type="catalytic activity">
    <reaction evidence="10 11">
        <text>uridine(2552) in 23S rRNA + S-adenosyl-L-methionine = 2'-O-methyluridine(2552) in 23S rRNA + S-adenosyl-L-homocysteine + H(+)</text>
        <dbReference type="Rhea" id="RHEA:42720"/>
        <dbReference type="Rhea" id="RHEA-COMP:10202"/>
        <dbReference type="Rhea" id="RHEA-COMP:10203"/>
        <dbReference type="ChEBI" id="CHEBI:15378"/>
        <dbReference type="ChEBI" id="CHEBI:57856"/>
        <dbReference type="ChEBI" id="CHEBI:59789"/>
        <dbReference type="ChEBI" id="CHEBI:65315"/>
        <dbReference type="ChEBI" id="CHEBI:74478"/>
        <dbReference type="EC" id="2.1.1.166"/>
    </reaction>
</comment>
<keyword evidence="11" id="KW-0963">Cytoplasm</keyword>
<keyword evidence="4 11" id="KW-0949">S-adenosyl-L-methionine</keyword>
<evidence type="ECO:0000259" key="14">
    <source>
        <dbReference type="Pfam" id="PF01728"/>
    </source>
</evidence>
<evidence type="ECO:0000256" key="10">
    <source>
        <dbReference type="ARBA" id="ARBA00048970"/>
    </source>
</evidence>
<feature type="active site" description="Proton acceptor" evidence="11 12">
    <location>
        <position position="176"/>
    </location>
</feature>
<dbReference type="HAMAP" id="MF_01547">
    <property type="entry name" value="RNA_methyltr_E"/>
    <property type="match status" value="1"/>
</dbReference>
<feature type="domain" description="Ribosomal RNA methyltransferase FtsJ" evidence="14">
    <location>
        <begin position="46"/>
        <end position="219"/>
    </location>
</feature>
<dbReference type="InterPro" id="IPR015507">
    <property type="entry name" value="rRNA-MeTfrase_E"/>
</dbReference>
<dbReference type="PIRSF" id="PIRSF005461">
    <property type="entry name" value="23S_rRNA_mtase"/>
    <property type="match status" value="1"/>
</dbReference>
<keyword evidence="16" id="KW-1185">Reference proteome</keyword>